<keyword evidence="1" id="KW-0472">Membrane</keyword>
<evidence type="ECO:0000313" key="4">
    <source>
        <dbReference type="WBParaSite" id="L893_g11946.t1"/>
    </source>
</evidence>
<dbReference type="SUPFAM" id="SSF81321">
    <property type="entry name" value="Family A G protein-coupled receptor-like"/>
    <property type="match status" value="1"/>
</dbReference>
<reference evidence="4" key="1">
    <citation type="submission" date="2016-11" db="UniProtKB">
        <authorList>
            <consortium name="WormBaseParasite"/>
        </authorList>
    </citation>
    <scope>IDENTIFICATION</scope>
</reference>
<feature type="transmembrane region" description="Helical" evidence="1">
    <location>
        <begin position="194"/>
        <end position="219"/>
    </location>
</feature>
<dbReference type="Pfam" id="PF10328">
    <property type="entry name" value="7TM_GPCR_Srx"/>
    <property type="match status" value="1"/>
</dbReference>
<feature type="transmembrane region" description="Helical" evidence="1">
    <location>
        <begin position="98"/>
        <end position="126"/>
    </location>
</feature>
<keyword evidence="3" id="KW-1185">Reference proteome</keyword>
<evidence type="ECO:0000259" key="2">
    <source>
        <dbReference type="Pfam" id="PF10328"/>
    </source>
</evidence>
<feature type="transmembrane region" description="Helical" evidence="1">
    <location>
        <begin position="59"/>
        <end position="78"/>
    </location>
</feature>
<keyword evidence="1" id="KW-0812">Transmembrane</keyword>
<dbReference type="InterPro" id="IPR019430">
    <property type="entry name" value="7TM_GPCR_serpentine_rcpt_Srx"/>
</dbReference>
<organism evidence="3 4">
    <name type="scientific">Steinernema glaseri</name>
    <dbReference type="NCBI Taxonomy" id="37863"/>
    <lineage>
        <taxon>Eukaryota</taxon>
        <taxon>Metazoa</taxon>
        <taxon>Ecdysozoa</taxon>
        <taxon>Nematoda</taxon>
        <taxon>Chromadorea</taxon>
        <taxon>Rhabditida</taxon>
        <taxon>Tylenchina</taxon>
        <taxon>Panagrolaimomorpha</taxon>
        <taxon>Strongyloidoidea</taxon>
        <taxon>Steinernematidae</taxon>
        <taxon>Steinernema</taxon>
    </lineage>
</organism>
<accession>A0A1I7Y309</accession>
<keyword evidence="1" id="KW-1133">Transmembrane helix</keyword>
<dbReference type="WBParaSite" id="L893_g11946.t1">
    <property type="protein sequence ID" value="L893_g11946.t1"/>
    <property type="gene ID" value="L893_g11946"/>
</dbReference>
<dbReference type="PANTHER" id="PTHR23017">
    <property type="entry name" value="SERPENTINE RECEPTOR, CLASS X"/>
    <property type="match status" value="1"/>
</dbReference>
<evidence type="ECO:0000256" key="1">
    <source>
        <dbReference type="SAM" id="Phobius"/>
    </source>
</evidence>
<dbReference type="PANTHER" id="PTHR23017:SF3">
    <property type="entry name" value="G-PROTEIN COUPLED RECEPTORS FAMILY 1 PROFILE DOMAIN-CONTAINING PROTEIN"/>
    <property type="match status" value="1"/>
</dbReference>
<feature type="transmembrane region" description="Helical" evidence="1">
    <location>
        <begin position="138"/>
        <end position="160"/>
    </location>
</feature>
<protein>
    <submittedName>
        <fullName evidence="4">7TM_GPCR_Srx domain-containing protein</fullName>
    </submittedName>
</protein>
<dbReference type="Gene3D" id="1.20.1070.10">
    <property type="entry name" value="Rhodopsin 7-helix transmembrane proteins"/>
    <property type="match status" value="1"/>
</dbReference>
<name>A0A1I7Y309_9BILA</name>
<feature type="transmembrane region" description="Helical" evidence="1">
    <location>
        <begin position="239"/>
        <end position="259"/>
    </location>
</feature>
<dbReference type="Proteomes" id="UP000095287">
    <property type="component" value="Unplaced"/>
</dbReference>
<dbReference type="AlphaFoldDB" id="A0A1I7Y309"/>
<feature type="transmembrane region" description="Helical" evidence="1">
    <location>
        <begin position="23"/>
        <end position="47"/>
    </location>
</feature>
<sequence>MNASTFVYGSELQGRGYTTSTDLAFGSLTTIIGLVAFMGGILNLYLIKNVKAFRSAFGFFWAARTVGELGNEFVYAAYTGPVTILQPANIPGHIGVFFYHFGFAFTYIQCVMHWAVALNRLVAVWLPIYYRRIFSKRLCVIVVLVICIKALMVISLYFIFPCNHIGYSPRFHENVFVKCSPELDRDFSLIAPTLYKTCFAVACAGTAVINLITFVKIAYIRATSQAVYNQKEFQKDVRLFFLGVVQDVVMTSVVATVIFCNNDKNASDLGILLSYDGIVFIYIVNTLSMVFFNRECRSYLFGKIRRAHVTSTASGTFMKDTSQKN</sequence>
<feature type="domain" description="7TM GPCR serpentine receptor class x (Srx)" evidence="2">
    <location>
        <begin position="35"/>
        <end position="293"/>
    </location>
</feature>
<proteinExistence type="predicted"/>
<evidence type="ECO:0000313" key="3">
    <source>
        <dbReference type="Proteomes" id="UP000095287"/>
    </source>
</evidence>
<feature type="transmembrane region" description="Helical" evidence="1">
    <location>
        <begin position="271"/>
        <end position="292"/>
    </location>
</feature>